<dbReference type="PANTHER" id="PTHR19229">
    <property type="entry name" value="ATP-BINDING CASSETTE TRANSPORTER SUBFAMILY A ABCA"/>
    <property type="match status" value="1"/>
</dbReference>
<keyword evidence="9" id="KW-0175">Coiled coil</keyword>
<reference evidence="13" key="1">
    <citation type="submission" date="2025-08" db="UniProtKB">
        <authorList>
            <consortium name="RefSeq"/>
        </authorList>
    </citation>
    <scope>IDENTIFICATION</scope>
</reference>
<feature type="transmembrane region" description="Helical" evidence="10">
    <location>
        <begin position="443"/>
        <end position="463"/>
    </location>
</feature>
<dbReference type="InterPro" id="IPR017871">
    <property type="entry name" value="ABC_transporter-like_CS"/>
</dbReference>
<dbReference type="GO" id="GO:0005524">
    <property type="term" value="F:ATP binding"/>
    <property type="evidence" value="ECO:0007669"/>
    <property type="project" value="UniProtKB-KW"/>
</dbReference>
<dbReference type="KEGG" id="bter:125387149"/>
<evidence type="ECO:0000256" key="5">
    <source>
        <dbReference type="ARBA" id="ARBA00022741"/>
    </source>
</evidence>
<evidence type="ECO:0000256" key="10">
    <source>
        <dbReference type="SAM" id="Phobius"/>
    </source>
</evidence>
<feature type="transmembrane region" description="Helical" evidence="10">
    <location>
        <begin position="1146"/>
        <end position="1170"/>
    </location>
</feature>
<evidence type="ECO:0000256" key="2">
    <source>
        <dbReference type="ARBA" id="ARBA00022448"/>
    </source>
</evidence>
<evidence type="ECO:0000256" key="1">
    <source>
        <dbReference type="ARBA" id="ARBA00004141"/>
    </source>
</evidence>
<dbReference type="InterPro" id="IPR027417">
    <property type="entry name" value="P-loop_NTPase"/>
</dbReference>
<evidence type="ECO:0000313" key="13">
    <source>
        <dbReference type="RefSeq" id="XP_048270251.1"/>
    </source>
</evidence>
<dbReference type="OrthoDB" id="6512918at2759"/>
<dbReference type="SUPFAM" id="SSF52540">
    <property type="entry name" value="P-loop containing nucleoside triphosphate hydrolases"/>
    <property type="match status" value="1"/>
</dbReference>
<dbReference type="InterPro" id="IPR003439">
    <property type="entry name" value="ABC_transporter-like_ATP-bd"/>
</dbReference>
<dbReference type="Gene3D" id="3.40.50.300">
    <property type="entry name" value="P-loop containing nucleotide triphosphate hydrolases"/>
    <property type="match status" value="1"/>
</dbReference>
<gene>
    <name evidence="13" type="primary">LOC125387149</name>
</gene>
<sequence length="1265" mass="142303">MGATRPSSLTSALSDIRLLLWKNFKIQWRHPVQSLVELLLPCLLVFILSMFRGSVEVTYFPDATLYKNFHLTDVDSKLFPTNSTFAVMYTSDNKENGAIMAEAVQMLKDALKINFKPMPFNDSTTMEHYYLTAQNVIRDGQVLCGVEFVEMSRNKIHFKLRFASVPRYYATSNIRENWETIHLMPELTSPGPREKSKVDGGKPGYAREGYLLMQHTIILAAAKVLQNPPKHKQEFNWSLARFPFPPYVSDLFLFALSFLFPAVIVFSFIYSSVNLTKNLVIEKERRINQFLKMAGLKELEHWISHFLHSIIWSLPSLVILVVLLCVKLKEGIAILNFSNPFLLFLFFFIYETNNICLCFMISTFFSKANLAGIATGVIFFFTFLPFFTVVAQYSTISSALKIIYCFLPNTNMAFGIYIMAMKESRAVGIDWSTISEPALPGDILNLLLILGLMLVNSVIYLLVTWYTTQAFPGEYGVALPWYFPFTLDYWKGGKDQEFSELANIKSENDQENVEKDPFNLRAGIKIVNLSKSYDGKTYSVSNLNLNIFHGQITALLGHNGAGKTTTISILTGLFKPSSGTALVNGYDIRTNMNAIRSSLGICPQYNVLFDELTVTEHLEFYCKLKRADLNANEIKQEVKSIIEKLDLTDKQKVQSSKLSGGMKRKLCVGIALIGGSKVVFLDEPTSGMDVSARRFIWDLLLKEKEHRSILISTHFMEEADILGDRIAIMAGGKLQCCGSPLFLKKRYGTGYGLTVAKRNTKVETETINEMILKHIDSAKLESSVGTEVTYSLPDDKTELFEPLLSELESNENISNYGISVTTMEEVFLKVGDYAKNKIESMTDLNERQKQLDTNSKPVARNYGLTLLSQQLSALVMKKIIFSARSPFLTGAQLLIPFLILNMTLLSLKAIPRLKESPPLHMELNQFHNPQVTYFYDPTVQQVASKYADAIRSQIASSEKIIGIPNTDPTVIATKIISSPISVYNYQYMISAIISQNSTTNITTLTGLFNNQAFHTPSIALKYIDEAYIRYVYGQSNLSITVTNLPLPLLTVDNLKMSVMTNQTQFQVMQGLILAISFLVGSFAVLAVKERVTMAKHIQKLSGVRVSVYWLSYFLTDYVFYLLSSCLMVIAFVIYKENGLYQDKQPFYLALGFVLHGFAILPCVYALSFMFNAPATAYARICLYVTVLGIASILSDQITSIKALDLLNTNRILKPILSLFVPVYDLGKVAANLMQNYDTNKACNMDGVQFLCSLATTPEFVIPCCK</sequence>
<feature type="transmembrane region" description="Helical" evidence="10">
    <location>
        <begin position="1176"/>
        <end position="1193"/>
    </location>
</feature>
<dbReference type="PROSITE" id="PS00211">
    <property type="entry name" value="ABC_TRANSPORTER_1"/>
    <property type="match status" value="1"/>
</dbReference>
<proteinExistence type="predicted"/>
<feature type="transmembrane region" description="Helical" evidence="10">
    <location>
        <begin position="333"/>
        <end position="350"/>
    </location>
</feature>
<keyword evidence="3 10" id="KW-0812">Transmembrane</keyword>
<dbReference type="CDD" id="cd03263">
    <property type="entry name" value="ABC_subfamily_A"/>
    <property type="match status" value="1"/>
</dbReference>
<dbReference type="PANTHER" id="PTHR19229:SF250">
    <property type="entry name" value="ABC TRANSPORTER DOMAIN-CONTAINING PROTEIN-RELATED"/>
    <property type="match status" value="1"/>
</dbReference>
<dbReference type="Proteomes" id="UP000835206">
    <property type="component" value="Unplaced"/>
</dbReference>
<dbReference type="RefSeq" id="XP_048270251.1">
    <property type="nucleotide sequence ID" value="XM_048414294.1"/>
</dbReference>
<protein>
    <submittedName>
        <fullName evidence="13">Phospholipid-transporting ATPase ABCA3-like</fullName>
    </submittedName>
</protein>
<dbReference type="GO" id="GO:0005319">
    <property type="term" value="F:lipid transporter activity"/>
    <property type="evidence" value="ECO:0007669"/>
    <property type="project" value="TreeGrafter"/>
</dbReference>
<keyword evidence="4" id="KW-0677">Repeat</keyword>
<evidence type="ECO:0000256" key="3">
    <source>
        <dbReference type="ARBA" id="ARBA00022692"/>
    </source>
</evidence>
<dbReference type="Pfam" id="PF12698">
    <property type="entry name" value="ABC2_membrane_3"/>
    <property type="match status" value="2"/>
</dbReference>
<dbReference type="InterPro" id="IPR013525">
    <property type="entry name" value="ABC2_TM"/>
</dbReference>
<feature type="domain" description="ABC transporter" evidence="11">
    <location>
        <begin position="524"/>
        <end position="756"/>
    </location>
</feature>
<organism evidence="12 13">
    <name type="scientific">Bombus terrestris</name>
    <name type="common">Buff-tailed bumblebee</name>
    <name type="synonym">Apis terrestris</name>
    <dbReference type="NCBI Taxonomy" id="30195"/>
    <lineage>
        <taxon>Eukaryota</taxon>
        <taxon>Metazoa</taxon>
        <taxon>Ecdysozoa</taxon>
        <taxon>Arthropoda</taxon>
        <taxon>Hexapoda</taxon>
        <taxon>Insecta</taxon>
        <taxon>Pterygota</taxon>
        <taxon>Neoptera</taxon>
        <taxon>Endopterygota</taxon>
        <taxon>Hymenoptera</taxon>
        <taxon>Apocrita</taxon>
        <taxon>Aculeata</taxon>
        <taxon>Apoidea</taxon>
        <taxon>Anthophila</taxon>
        <taxon>Apidae</taxon>
        <taxon>Bombus</taxon>
        <taxon>Bombus</taxon>
    </lineage>
</organism>
<dbReference type="GeneID" id="125387149"/>
<dbReference type="InterPro" id="IPR003593">
    <property type="entry name" value="AAA+_ATPase"/>
</dbReference>
<feature type="transmembrane region" description="Helical" evidence="10">
    <location>
        <begin position="402"/>
        <end position="420"/>
    </location>
</feature>
<evidence type="ECO:0000313" key="12">
    <source>
        <dbReference type="Proteomes" id="UP000835206"/>
    </source>
</evidence>
<evidence type="ECO:0000256" key="7">
    <source>
        <dbReference type="ARBA" id="ARBA00022989"/>
    </source>
</evidence>
<accession>A0A9C6SZX3</accession>
<dbReference type="PROSITE" id="PS50893">
    <property type="entry name" value="ABC_TRANSPORTER_2"/>
    <property type="match status" value="1"/>
</dbReference>
<feature type="non-terminal residue" evidence="13">
    <location>
        <position position="1265"/>
    </location>
</feature>
<dbReference type="GO" id="GO:0016887">
    <property type="term" value="F:ATP hydrolysis activity"/>
    <property type="evidence" value="ECO:0007669"/>
    <property type="project" value="InterPro"/>
</dbReference>
<evidence type="ECO:0000256" key="9">
    <source>
        <dbReference type="SAM" id="Coils"/>
    </source>
</evidence>
<evidence type="ECO:0000256" key="8">
    <source>
        <dbReference type="ARBA" id="ARBA00023136"/>
    </source>
</evidence>
<dbReference type="AlphaFoldDB" id="A0A9C6SZX3"/>
<dbReference type="Pfam" id="PF00005">
    <property type="entry name" value="ABC_tran"/>
    <property type="match status" value="1"/>
</dbReference>
<dbReference type="SMART" id="SM00382">
    <property type="entry name" value="AAA"/>
    <property type="match status" value="1"/>
</dbReference>
<keyword evidence="6" id="KW-0067">ATP-binding</keyword>
<evidence type="ECO:0000259" key="11">
    <source>
        <dbReference type="PROSITE" id="PS50893"/>
    </source>
</evidence>
<keyword evidence="12" id="KW-1185">Reference proteome</keyword>
<dbReference type="GO" id="GO:0140359">
    <property type="term" value="F:ABC-type transporter activity"/>
    <property type="evidence" value="ECO:0007669"/>
    <property type="project" value="InterPro"/>
</dbReference>
<comment type="subcellular location">
    <subcellularLocation>
        <location evidence="1">Membrane</location>
        <topology evidence="1">Multi-pass membrane protein</topology>
    </subcellularLocation>
</comment>
<dbReference type="FunFam" id="3.40.50.300:FF:000298">
    <property type="entry name" value="ATP-binding cassette sub-family A member 12"/>
    <property type="match status" value="1"/>
</dbReference>
<feature type="transmembrane region" description="Helical" evidence="10">
    <location>
        <begin position="251"/>
        <end position="270"/>
    </location>
</feature>
<evidence type="ECO:0000256" key="6">
    <source>
        <dbReference type="ARBA" id="ARBA00022840"/>
    </source>
</evidence>
<keyword evidence="2" id="KW-0813">Transport</keyword>
<dbReference type="GO" id="GO:0016020">
    <property type="term" value="C:membrane"/>
    <property type="evidence" value="ECO:0007669"/>
    <property type="project" value="UniProtKB-SubCell"/>
</dbReference>
<keyword evidence="8 10" id="KW-0472">Membrane</keyword>
<feature type="transmembrane region" description="Helical" evidence="10">
    <location>
        <begin position="1065"/>
        <end position="1087"/>
    </location>
</feature>
<keyword evidence="5" id="KW-0547">Nucleotide-binding</keyword>
<feature type="coiled-coil region" evidence="9">
    <location>
        <begin position="624"/>
        <end position="651"/>
    </location>
</feature>
<evidence type="ECO:0000256" key="4">
    <source>
        <dbReference type="ARBA" id="ARBA00022737"/>
    </source>
</evidence>
<feature type="transmembrane region" description="Helical" evidence="10">
    <location>
        <begin position="1107"/>
        <end position="1134"/>
    </location>
</feature>
<feature type="transmembrane region" description="Helical" evidence="10">
    <location>
        <begin position="370"/>
        <end position="390"/>
    </location>
</feature>
<dbReference type="InterPro" id="IPR026082">
    <property type="entry name" value="ABCA"/>
</dbReference>
<name>A0A9C6SZX3_BOMTE</name>
<keyword evidence="7 10" id="KW-1133">Transmembrane helix</keyword>
<feature type="transmembrane region" description="Helical" evidence="10">
    <location>
        <begin position="306"/>
        <end position="326"/>
    </location>
</feature>